<proteinExistence type="predicted"/>
<evidence type="ECO:0000313" key="2">
    <source>
        <dbReference type="Proteomes" id="UP000296706"/>
    </source>
</evidence>
<dbReference type="STRING" id="1457250.GCA_000755225_02109"/>
<accession>A0A4D6HHE0</accession>
<dbReference type="PANTHER" id="PTHR35610">
    <property type="entry name" value="3-ISOPROPYLMALATE DEHYDRATASE-RELATED"/>
    <property type="match status" value="1"/>
</dbReference>
<dbReference type="SUPFAM" id="SSF159659">
    <property type="entry name" value="Cgl1923-like"/>
    <property type="match status" value="1"/>
</dbReference>
<dbReference type="PANTHER" id="PTHR35610:SF3">
    <property type="entry name" value="PROTEASOME ASSEMBLY CHAPERONE FAMILY PROTEIN"/>
    <property type="match status" value="1"/>
</dbReference>
<organism evidence="1 2">
    <name type="scientific">Halapricum salinum</name>
    <dbReference type="NCBI Taxonomy" id="1457250"/>
    <lineage>
        <taxon>Archaea</taxon>
        <taxon>Methanobacteriati</taxon>
        <taxon>Methanobacteriota</taxon>
        <taxon>Stenosarchaea group</taxon>
        <taxon>Halobacteria</taxon>
        <taxon>Halobacteriales</taxon>
        <taxon>Haloarculaceae</taxon>
        <taxon>Halapricum</taxon>
    </lineage>
</organism>
<reference evidence="1 2" key="1">
    <citation type="journal article" date="2019" name="Nat. Commun.">
        <title>A new type of DNA phosphorothioation-based antiviral system in archaea.</title>
        <authorList>
            <person name="Xiong L."/>
            <person name="Liu S."/>
            <person name="Chen S."/>
            <person name="Xiao Y."/>
            <person name="Zhu B."/>
            <person name="Gao Y."/>
            <person name="Zhang Y."/>
            <person name="Chen B."/>
            <person name="Luo J."/>
            <person name="Deng Z."/>
            <person name="Chen X."/>
            <person name="Wang L."/>
            <person name="Chen S."/>
        </authorList>
    </citation>
    <scope>NUCLEOTIDE SEQUENCE [LARGE SCALE GENOMIC DNA]</scope>
    <source>
        <strain evidence="1 2">CBA1105</strain>
    </source>
</reference>
<dbReference type="KEGG" id="hsn:DV733_16145"/>
<dbReference type="RefSeq" id="WP_049992993.1">
    <property type="nucleotide sequence ID" value="NZ_CP031310.1"/>
</dbReference>
<dbReference type="GeneID" id="39849422"/>
<dbReference type="Pfam" id="PF09754">
    <property type="entry name" value="PAC2"/>
    <property type="match status" value="1"/>
</dbReference>
<dbReference type="InterPro" id="IPR019151">
    <property type="entry name" value="Proteasome_assmbl_chaperone_2"/>
</dbReference>
<gene>
    <name evidence="1" type="ORF">DV733_16145</name>
</gene>
<evidence type="ECO:0000313" key="1">
    <source>
        <dbReference type="EMBL" id="QCC52668.1"/>
    </source>
</evidence>
<sequence>MASETPTFDVHYDGESKPVLLAGFAEYGLAGLTAVDYLVEQLDLQPQGHVRAEGLPSITPFESGTPRHHSRLFTSPETDAIVLVGELPVPEFVAEAFADSLFEWTDRDGIEEIGLCSGVPFAHGPDDHKPFYVATESYQRQRLTDTDLTPMHGGYLDGLNGSVMMRGLTSERPTCLFTTPAHAQSPDAEAALRLLDAVVRVYDLELDTAPLETFAGEVSKYYTELAQRVERKGDEQFPDDRMYM</sequence>
<keyword evidence="2" id="KW-1185">Reference proteome</keyword>
<keyword evidence="1" id="KW-0647">Proteasome</keyword>
<dbReference type="GO" id="GO:0000502">
    <property type="term" value="C:proteasome complex"/>
    <property type="evidence" value="ECO:0007669"/>
    <property type="project" value="UniProtKB-KW"/>
</dbReference>
<protein>
    <submittedName>
        <fullName evidence="1">Proteasome assembly chaperone family protein</fullName>
    </submittedName>
</protein>
<dbReference type="Gene3D" id="3.40.50.10900">
    <property type="entry name" value="PAC-like subunit"/>
    <property type="match status" value="1"/>
</dbReference>
<dbReference type="EMBL" id="CP031310">
    <property type="protein sequence ID" value="QCC52668.1"/>
    <property type="molecule type" value="Genomic_DNA"/>
</dbReference>
<dbReference type="AlphaFoldDB" id="A0A4D6HHE0"/>
<dbReference type="InterPro" id="IPR038389">
    <property type="entry name" value="PSMG2_sf"/>
</dbReference>
<dbReference type="OrthoDB" id="165933at2157"/>
<name>A0A4D6HHE0_9EURY</name>
<dbReference type="Proteomes" id="UP000296706">
    <property type="component" value="Chromosome"/>
</dbReference>